<evidence type="ECO:0000256" key="1">
    <source>
        <dbReference type="SAM" id="SignalP"/>
    </source>
</evidence>
<reference evidence="2 3" key="1">
    <citation type="submission" date="2024-01" db="EMBL/GenBank/DDBJ databases">
        <title>Uliginosibacterium soil sp. nov.</title>
        <authorList>
            <person name="Lv Y."/>
        </authorList>
    </citation>
    <scope>NUCLEOTIDE SEQUENCE [LARGE SCALE GENOMIC DNA]</scope>
    <source>
        <strain evidence="2 3">H3</strain>
    </source>
</reference>
<feature type="signal peptide" evidence="1">
    <location>
        <begin position="1"/>
        <end position="19"/>
    </location>
</feature>
<proteinExistence type="predicted"/>
<gene>
    <name evidence="2" type="ORF">VVD49_17555</name>
</gene>
<keyword evidence="3" id="KW-1185">Reference proteome</keyword>
<evidence type="ECO:0000313" key="2">
    <source>
        <dbReference type="EMBL" id="MEC5387542.1"/>
    </source>
</evidence>
<accession>A0ABU6K6M4</accession>
<comment type="caution">
    <text evidence="2">The sequence shown here is derived from an EMBL/GenBank/DDBJ whole genome shotgun (WGS) entry which is preliminary data.</text>
</comment>
<keyword evidence="1" id="KW-0732">Signal</keyword>
<organism evidence="2 3">
    <name type="scientific">Uliginosibacterium silvisoli</name>
    <dbReference type="NCBI Taxonomy" id="3114758"/>
    <lineage>
        <taxon>Bacteria</taxon>
        <taxon>Pseudomonadati</taxon>
        <taxon>Pseudomonadota</taxon>
        <taxon>Betaproteobacteria</taxon>
        <taxon>Rhodocyclales</taxon>
        <taxon>Zoogloeaceae</taxon>
        <taxon>Uliginosibacterium</taxon>
    </lineage>
</organism>
<protein>
    <submittedName>
        <fullName evidence="2">Uncharacterized protein</fullName>
    </submittedName>
</protein>
<dbReference type="EMBL" id="JAYXHS010000003">
    <property type="protein sequence ID" value="MEC5387542.1"/>
    <property type="molecule type" value="Genomic_DNA"/>
</dbReference>
<dbReference type="RefSeq" id="WP_327600510.1">
    <property type="nucleotide sequence ID" value="NZ_JAYXHS010000003.1"/>
</dbReference>
<dbReference type="Proteomes" id="UP001331561">
    <property type="component" value="Unassembled WGS sequence"/>
</dbReference>
<feature type="chain" id="PRO_5046275912" evidence="1">
    <location>
        <begin position="20"/>
        <end position="170"/>
    </location>
</feature>
<evidence type="ECO:0000313" key="3">
    <source>
        <dbReference type="Proteomes" id="UP001331561"/>
    </source>
</evidence>
<sequence length="170" mass="19196">MRVWLLLLLLISSHAYGTAQIPDRITLDGKENALFSEPLSEYLFANGKEIPKLLSYIHESCTGSWRGYQARWEIRKTNLLLTSIVADPCNDEPGVVPLIIFFPEALGAPVHATWFSGKLIIPQGKRIRYVHRGYESRYEKYLVISVVRGVVLKTEKTGKPPAENVADKTQ</sequence>
<name>A0ABU6K6M4_9RHOO</name>